<dbReference type="InterPro" id="IPR032183">
    <property type="entry name" value="PKD-like"/>
</dbReference>
<dbReference type="EMBL" id="JAQPYS010000086">
    <property type="protein sequence ID" value="MDC7137921.1"/>
    <property type="molecule type" value="Genomic_DNA"/>
</dbReference>
<dbReference type="RefSeq" id="WP_272720991.1">
    <property type="nucleotide sequence ID" value="NZ_JAQPYS010000086.1"/>
</dbReference>
<keyword evidence="3" id="KW-1185">Reference proteome</keyword>
<proteinExistence type="predicted"/>
<evidence type="ECO:0000313" key="3">
    <source>
        <dbReference type="Proteomes" id="UP001215398"/>
    </source>
</evidence>
<keyword evidence="1" id="KW-0732">Signal</keyword>
<evidence type="ECO:0000256" key="1">
    <source>
        <dbReference type="SAM" id="SignalP"/>
    </source>
</evidence>
<reference evidence="2 3" key="1">
    <citation type="submission" date="2023-01" db="EMBL/GenBank/DDBJ databases">
        <title>Exploring GABA producing Bacteroides strains toward improving mental health.</title>
        <authorList>
            <person name="Yousuf B."/>
            <person name="Bouhlel N.E."/>
            <person name="Mottawea W."/>
            <person name="Hammami R."/>
        </authorList>
    </citation>
    <scope>NUCLEOTIDE SEQUENCE [LARGE SCALE GENOMIC DNA]</scope>
    <source>
        <strain evidence="2 3">UO.H1054</strain>
    </source>
</reference>
<accession>A0ABT5HBH3</accession>
<gene>
    <name evidence="2" type="ORF">PQG98_16485</name>
</gene>
<protein>
    <submittedName>
        <fullName evidence="2">PKD-like family lipoprotein</fullName>
    </submittedName>
</protein>
<feature type="chain" id="PRO_5046429792" evidence="1">
    <location>
        <begin position="20"/>
        <end position="564"/>
    </location>
</feature>
<organism evidence="2 3">
    <name type="scientific">Bacteroides zhangwenhongii</name>
    <dbReference type="NCBI Taxonomy" id="2650157"/>
    <lineage>
        <taxon>Bacteria</taxon>
        <taxon>Pseudomonadati</taxon>
        <taxon>Bacteroidota</taxon>
        <taxon>Bacteroidia</taxon>
        <taxon>Bacteroidales</taxon>
        <taxon>Bacteroidaceae</taxon>
        <taxon>Bacteroides</taxon>
    </lineage>
</organism>
<name>A0ABT5HBH3_9BACE</name>
<feature type="signal peptide" evidence="1">
    <location>
        <begin position="1"/>
        <end position="19"/>
    </location>
</feature>
<evidence type="ECO:0000313" key="2">
    <source>
        <dbReference type="EMBL" id="MDC7137921.1"/>
    </source>
</evidence>
<sequence length="564" mass="64106">MKKLIIFSLLLSMVAGFYSCLDDNNNFDYKQVNELDGAISNMDEYGYEVTVGEELTFSPTFKFTIDKENPDVSYEWYLDGQKLDVTTPSYTFSSDKYGIYELTYSVVDNKTGVKFSKSTKITVTSAYLQGWAILSDIDGRSALSFIKVKTVKKLYYNSYGEEAYKDSVVYEEVEKDIVPNLGTEPHCLLESTGYWDLAFQEVNSGEEVLYDELVIMQGSKWVELNGNSLMKSVYTVEEFNGNIPDDFSPVNAVMTYSSKFLFNKNGYIYYNQRAVANDFHAGFYLSDPIWGGTRFKAMYGIQKFNDLMCTVPVLTLDNSLQYIWDGGMTNSFPTISMNSLIYSGNVYEILDNEGEADPRFQNMEYEIITMVPAATGNDDGYDTCTPRWIALMKKDGNFFMRNFSLNTYYEDPPVRVGDYLEKSIKGEMFTDYKDMVVFQNKRYAVIANGAELWYCSTTDEGDSGMKIKLENGDALPGDIVSLSYLDMNYYSPEKYVNGHLGVAFDNGEFRIYEVIEHKTGGVVNEVTLKKLYPNEVSNSRGDNKFGTIVDAIYKFGDCLKITLL</sequence>
<dbReference type="PROSITE" id="PS51257">
    <property type="entry name" value="PROKAR_LIPOPROTEIN"/>
    <property type="match status" value="1"/>
</dbReference>
<dbReference type="Proteomes" id="UP001215398">
    <property type="component" value="Unassembled WGS sequence"/>
</dbReference>
<comment type="caution">
    <text evidence="2">The sequence shown here is derived from an EMBL/GenBank/DDBJ whole genome shotgun (WGS) entry which is preliminary data.</text>
</comment>
<dbReference type="Pfam" id="PF16407">
    <property type="entry name" value="PKD_2"/>
    <property type="match status" value="1"/>
</dbReference>